<evidence type="ECO:0000313" key="4">
    <source>
        <dbReference type="Proteomes" id="UP000261032"/>
    </source>
</evidence>
<dbReference type="GO" id="GO:0016757">
    <property type="term" value="F:glycosyltransferase activity"/>
    <property type="evidence" value="ECO:0007669"/>
    <property type="project" value="InterPro"/>
</dbReference>
<gene>
    <name evidence="3" type="ORF">DXB93_17325</name>
</gene>
<proteinExistence type="predicted"/>
<feature type="domain" description="Glycosyl transferase family 1" evidence="2">
    <location>
        <begin position="201"/>
        <end position="365"/>
    </location>
</feature>
<dbReference type="Proteomes" id="UP000261032">
    <property type="component" value="Unassembled WGS sequence"/>
</dbReference>
<dbReference type="AlphaFoldDB" id="A0A3E3E8K0"/>
<sequence>MSKKRIMIIAASKLPIPAYKGGATETLITNLLNDKLIVDNDNYSIDVYSHCEGEKIDGKNVNYYFKKENKIEKIVFYFFWFIRQCSRKKFPIPDFFPLRIAMSTELNNYDIIILEGNKDQVCCLRRIYKGKIGLHIHTVMTLTNEIFGAKSVIKKCDFLIANSDYTKKVLSSINPYEANKIITIKNCIKISDISSCNTKMRDKFREVNKINDEFVFVYCGRLEPGKGVLELIKALKISKSKSKLLIIGSSWFSSNKKTKYVDDLMREAKELGNQIQFTGYVDHKNIGEYYKIADVAIMPSIYQEAAGLVALEAQAAGLPIIISNVGGISEFVHPQSSLKINIDDNFINSLANMINEISLNKDLYNYEKKLSQQYINRFNIDEYSKKFIDVFNRFS</sequence>
<organism evidence="3 4">
    <name type="scientific">Thomasclavelia ramosa</name>
    <dbReference type="NCBI Taxonomy" id="1547"/>
    <lineage>
        <taxon>Bacteria</taxon>
        <taxon>Bacillati</taxon>
        <taxon>Bacillota</taxon>
        <taxon>Erysipelotrichia</taxon>
        <taxon>Erysipelotrichales</taxon>
        <taxon>Coprobacillaceae</taxon>
        <taxon>Thomasclavelia</taxon>
    </lineage>
</organism>
<evidence type="ECO:0000313" key="3">
    <source>
        <dbReference type="EMBL" id="RGD78463.1"/>
    </source>
</evidence>
<dbReference type="InterPro" id="IPR001296">
    <property type="entry name" value="Glyco_trans_1"/>
</dbReference>
<keyword evidence="1 3" id="KW-0808">Transferase</keyword>
<dbReference type="CDD" id="cd03801">
    <property type="entry name" value="GT4_PimA-like"/>
    <property type="match status" value="1"/>
</dbReference>
<evidence type="ECO:0000259" key="2">
    <source>
        <dbReference type="Pfam" id="PF00534"/>
    </source>
</evidence>
<dbReference type="Pfam" id="PF00534">
    <property type="entry name" value="Glycos_transf_1"/>
    <property type="match status" value="1"/>
</dbReference>
<reference evidence="3 4" key="1">
    <citation type="submission" date="2018-08" db="EMBL/GenBank/DDBJ databases">
        <title>A genome reference for cultivated species of the human gut microbiota.</title>
        <authorList>
            <person name="Zou Y."/>
            <person name="Xue W."/>
            <person name="Luo G."/>
        </authorList>
    </citation>
    <scope>NUCLEOTIDE SEQUENCE [LARGE SCALE GENOMIC DNA]</scope>
    <source>
        <strain evidence="3 4">OM06-4</strain>
    </source>
</reference>
<dbReference type="EMBL" id="QUSL01000047">
    <property type="protein sequence ID" value="RGD78463.1"/>
    <property type="molecule type" value="Genomic_DNA"/>
</dbReference>
<dbReference type="PANTHER" id="PTHR46401:SF2">
    <property type="entry name" value="GLYCOSYLTRANSFERASE WBBK-RELATED"/>
    <property type="match status" value="1"/>
</dbReference>
<protein>
    <submittedName>
        <fullName evidence="3">Glycosyltransferase family 1 protein</fullName>
    </submittedName>
</protein>
<name>A0A3E3E8K0_9FIRM</name>
<comment type="caution">
    <text evidence="3">The sequence shown here is derived from an EMBL/GenBank/DDBJ whole genome shotgun (WGS) entry which is preliminary data.</text>
</comment>
<accession>A0A3E3E8K0</accession>
<evidence type="ECO:0000256" key="1">
    <source>
        <dbReference type="ARBA" id="ARBA00022679"/>
    </source>
</evidence>
<dbReference type="Gene3D" id="3.40.50.2000">
    <property type="entry name" value="Glycogen Phosphorylase B"/>
    <property type="match status" value="2"/>
</dbReference>
<dbReference type="RefSeq" id="WP_117582573.1">
    <property type="nucleotide sequence ID" value="NZ_QUSL01000047.1"/>
</dbReference>
<dbReference type="PANTHER" id="PTHR46401">
    <property type="entry name" value="GLYCOSYLTRANSFERASE WBBK-RELATED"/>
    <property type="match status" value="1"/>
</dbReference>
<dbReference type="SUPFAM" id="SSF53756">
    <property type="entry name" value="UDP-Glycosyltransferase/glycogen phosphorylase"/>
    <property type="match status" value="1"/>
</dbReference>